<reference evidence="3 4" key="1">
    <citation type="submission" date="2019-08" db="EMBL/GenBank/DDBJ databases">
        <title>Genome of Luteibaculum oceani JCM 18817.</title>
        <authorList>
            <person name="Bowman J.P."/>
        </authorList>
    </citation>
    <scope>NUCLEOTIDE SEQUENCE [LARGE SCALE GENOMIC DNA]</scope>
    <source>
        <strain evidence="3 4">JCM 18817</strain>
    </source>
</reference>
<dbReference type="InterPro" id="IPR030959">
    <property type="entry name" value="GWxTD_dom"/>
</dbReference>
<dbReference type="EMBL" id="VORB01000009">
    <property type="protein sequence ID" value="TXC77004.1"/>
    <property type="molecule type" value="Genomic_DNA"/>
</dbReference>
<name>A0A5C6UWG8_9FLAO</name>
<keyword evidence="4" id="KW-1185">Reference proteome</keyword>
<dbReference type="AlphaFoldDB" id="A0A5C6UWG8"/>
<feature type="chain" id="PRO_5022990809" evidence="1">
    <location>
        <begin position="20"/>
        <end position="489"/>
    </location>
</feature>
<evidence type="ECO:0000259" key="2">
    <source>
        <dbReference type="Pfam" id="PF20094"/>
    </source>
</evidence>
<gene>
    <name evidence="3" type="ORF">FRX97_10355</name>
</gene>
<accession>A0A5C6UWG8</accession>
<dbReference type="NCBIfam" id="TIGR04514">
    <property type="entry name" value="GWxTD_dom"/>
    <property type="match status" value="1"/>
</dbReference>
<comment type="caution">
    <text evidence="3">The sequence shown here is derived from an EMBL/GenBank/DDBJ whole genome shotgun (WGS) entry which is preliminary data.</text>
</comment>
<organism evidence="3 4">
    <name type="scientific">Luteibaculum oceani</name>
    <dbReference type="NCBI Taxonomy" id="1294296"/>
    <lineage>
        <taxon>Bacteria</taxon>
        <taxon>Pseudomonadati</taxon>
        <taxon>Bacteroidota</taxon>
        <taxon>Flavobacteriia</taxon>
        <taxon>Flavobacteriales</taxon>
        <taxon>Luteibaculaceae</taxon>
        <taxon>Luteibaculum</taxon>
    </lineage>
</organism>
<keyword evidence="1" id="KW-0732">Signal</keyword>
<dbReference type="Pfam" id="PF20094">
    <property type="entry name" value="GWxTD_dom"/>
    <property type="match status" value="1"/>
</dbReference>
<evidence type="ECO:0000256" key="1">
    <source>
        <dbReference type="SAM" id="SignalP"/>
    </source>
</evidence>
<sequence>MRLFYLVTLLIISTLTCSAQPLAYYMSARYTSPNGQPYLDLIFNIDGHSLTPLPSSTDSTKQFLAGISVKIKDEQDSIVSSSISKVLSPSYSNNVPEKFFMDLIRLNATSGINSIEISLLDLGLDSMPKETSFTEKVHIKAPGNYAAFLSDLLFISEIGNPIPGSPFNRNDRLMLPYLNDFFPTEMDKIIFYTEIYNSKMQFPGGQFAYSYQIVHPETHEVLFNLQKIKRAQASEVVPVVGSFNLTDVPNGKYLLQFEVRNTLNEVIVSQQKSFFRENSLYQPSLIEIEDIALANSFIGKVENDSLLNDYIASCYPIAGQNEKHIIIDPAKMLPDTKQKQRFFLQFWMNRNQTQPSIAWYEYKKEVDAVQEMFGNSIRRGYETDRGRVYLQYGKPSSRIERPSDPTAYPYEIWQYDNIAQFNNIRFVFYNPSVAINEYRLLHSDMRGEFRNPNWEMELQKRTTPTNSAIPVNPRGNFGINARDLYNNPR</sequence>
<feature type="signal peptide" evidence="1">
    <location>
        <begin position="1"/>
        <end position="19"/>
    </location>
</feature>
<evidence type="ECO:0000313" key="3">
    <source>
        <dbReference type="EMBL" id="TXC77004.1"/>
    </source>
</evidence>
<protein>
    <submittedName>
        <fullName evidence="3">GWxTD domain-containing protein</fullName>
    </submittedName>
</protein>
<feature type="domain" description="GWxTD" evidence="2">
    <location>
        <begin position="336"/>
        <end position="443"/>
    </location>
</feature>
<evidence type="ECO:0000313" key="4">
    <source>
        <dbReference type="Proteomes" id="UP000321168"/>
    </source>
</evidence>
<dbReference type="Proteomes" id="UP000321168">
    <property type="component" value="Unassembled WGS sequence"/>
</dbReference>
<dbReference type="OrthoDB" id="1522692at2"/>
<proteinExistence type="predicted"/>